<evidence type="ECO:0000313" key="3">
    <source>
        <dbReference type="Proteomes" id="UP001596328"/>
    </source>
</evidence>
<comment type="caution">
    <text evidence="2">The sequence shown here is derived from an EMBL/GenBank/DDBJ whole genome shotgun (WGS) entry which is preliminary data.</text>
</comment>
<sequence>MCRETKREPSWVSAIRLAFLRGEITVEGVLEEANLEPGHERTVRNVLSTMADRDLIRPVDGKEDTYVPGPVLVNSDRHGLDFGKASDGGAHRWQSSD</sequence>
<evidence type="ECO:0000256" key="1">
    <source>
        <dbReference type="SAM" id="MobiDB-lite"/>
    </source>
</evidence>
<evidence type="ECO:0000313" key="2">
    <source>
        <dbReference type="EMBL" id="MFC6726179.1"/>
    </source>
</evidence>
<dbReference type="EMBL" id="JBHSWU010000937">
    <property type="protein sequence ID" value="MFC6726179.1"/>
    <property type="molecule type" value="Genomic_DNA"/>
</dbReference>
<protein>
    <submittedName>
        <fullName evidence="2">Uncharacterized protein</fullName>
    </submittedName>
</protein>
<reference evidence="2 3" key="1">
    <citation type="journal article" date="2019" name="Int. J. Syst. Evol. Microbiol.">
        <title>The Global Catalogue of Microorganisms (GCM) 10K type strain sequencing project: providing services to taxonomists for standard genome sequencing and annotation.</title>
        <authorList>
            <consortium name="The Broad Institute Genomics Platform"/>
            <consortium name="The Broad Institute Genome Sequencing Center for Infectious Disease"/>
            <person name="Wu L."/>
            <person name="Ma J."/>
        </authorList>
    </citation>
    <scope>NUCLEOTIDE SEQUENCE [LARGE SCALE GENOMIC DNA]</scope>
    <source>
        <strain evidence="2 3">NBRC 111368</strain>
    </source>
</reference>
<dbReference type="AlphaFoldDB" id="A0ABD5S396"/>
<proteinExistence type="predicted"/>
<accession>A0ABD5S396</accession>
<organism evidence="2 3">
    <name type="scientific">Halobium palmae</name>
    <dbReference type="NCBI Taxonomy" id="1776492"/>
    <lineage>
        <taxon>Archaea</taxon>
        <taxon>Methanobacteriati</taxon>
        <taxon>Methanobacteriota</taxon>
        <taxon>Stenosarchaea group</taxon>
        <taxon>Halobacteria</taxon>
        <taxon>Halobacteriales</taxon>
        <taxon>Haloferacaceae</taxon>
        <taxon>Halobium</taxon>
    </lineage>
</organism>
<feature type="region of interest" description="Disordered" evidence="1">
    <location>
        <begin position="77"/>
        <end position="97"/>
    </location>
</feature>
<keyword evidence="3" id="KW-1185">Reference proteome</keyword>
<name>A0ABD5S396_9EURY</name>
<dbReference type="Proteomes" id="UP001596328">
    <property type="component" value="Unassembled WGS sequence"/>
</dbReference>
<gene>
    <name evidence="2" type="ORF">ACFQE1_17775</name>
</gene>